<gene>
    <name evidence="1" type="ORF">BaRGS_00007199</name>
</gene>
<sequence length="90" mass="9665">MTQQSIQSSQLLPQTVAVSVTSAHESRESLGDLLQTTLRSFICTPISQQPPFAGPARQQMLVVTVAVAQEEGITLNLSCNGQVPECILLQ</sequence>
<dbReference type="AlphaFoldDB" id="A0ABD0LRT7"/>
<dbReference type="EMBL" id="JACVVK020000030">
    <property type="protein sequence ID" value="KAK7501768.1"/>
    <property type="molecule type" value="Genomic_DNA"/>
</dbReference>
<accession>A0ABD0LRT7</accession>
<reference evidence="1 2" key="1">
    <citation type="journal article" date="2023" name="Sci. Data">
        <title>Genome assembly of the Korean intertidal mud-creeper Batillaria attramentaria.</title>
        <authorList>
            <person name="Patra A.K."/>
            <person name="Ho P.T."/>
            <person name="Jun S."/>
            <person name="Lee S.J."/>
            <person name="Kim Y."/>
            <person name="Won Y.J."/>
        </authorList>
    </citation>
    <scope>NUCLEOTIDE SEQUENCE [LARGE SCALE GENOMIC DNA]</scope>
    <source>
        <strain evidence="1">Wonlab-2016</strain>
    </source>
</reference>
<organism evidence="1 2">
    <name type="scientific">Batillaria attramentaria</name>
    <dbReference type="NCBI Taxonomy" id="370345"/>
    <lineage>
        <taxon>Eukaryota</taxon>
        <taxon>Metazoa</taxon>
        <taxon>Spiralia</taxon>
        <taxon>Lophotrochozoa</taxon>
        <taxon>Mollusca</taxon>
        <taxon>Gastropoda</taxon>
        <taxon>Caenogastropoda</taxon>
        <taxon>Sorbeoconcha</taxon>
        <taxon>Cerithioidea</taxon>
        <taxon>Batillariidae</taxon>
        <taxon>Batillaria</taxon>
    </lineage>
</organism>
<evidence type="ECO:0000313" key="2">
    <source>
        <dbReference type="Proteomes" id="UP001519460"/>
    </source>
</evidence>
<evidence type="ECO:0000313" key="1">
    <source>
        <dbReference type="EMBL" id="KAK7501768.1"/>
    </source>
</evidence>
<proteinExistence type="predicted"/>
<comment type="caution">
    <text evidence="1">The sequence shown here is derived from an EMBL/GenBank/DDBJ whole genome shotgun (WGS) entry which is preliminary data.</text>
</comment>
<protein>
    <submittedName>
        <fullName evidence="1">Uncharacterized protein</fullName>
    </submittedName>
</protein>
<dbReference type="Proteomes" id="UP001519460">
    <property type="component" value="Unassembled WGS sequence"/>
</dbReference>
<keyword evidence="2" id="KW-1185">Reference proteome</keyword>
<name>A0ABD0LRT7_9CAEN</name>